<dbReference type="InterPro" id="IPR036249">
    <property type="entry name" value="Thioredoxin-like_sf"/>
</dbReference>
<gene>
    <name evidence="1" type="ORF">GSOID_T00027718001</name>
</gene>
<name>E4Z616_OIKDI</name>
<evidence type="ECO:0000313" key="1">
    <source>
        <dbReference type="EMBL" id="CBY43144.1"/>
    </source>
</evidence>
<dbReference type="EMBL" id="FN657888">
    <property type="protein sequence ID" value="CBY43144.1"/>
    <property type="molecule type" value="Genomic_DNA"/>
</dbReference>
<dbReference type="InterPro" id="IPR038219">
    <property type="entry name" value="Sep15/SelM_sf"/>
</dbReference>
<organism evidence="1">
    <name type="scientific">Oikopleura dioica</name>
    <name type="common">Tunicate</name>
    <dbReference type="NCBI Taxonomy" id="34765"/>
    <lineage>
        <taxon>Eukaryota</taxon>
        <taxon>Metazoa</taxon>
        <taxon>Chordata</taxon>
        <taxon>Tunicata</taxon>
        <taxon>Appendicularia</taxon>
        <taxon>Copelata</taxon>
        <taxon>Oikopleuridae</taxon>
        <taxon>Oikopleura</taxon>
    </lineage>
</organism>
<dbReference type="AlphaFoldDB" id="E4Z616"/>
<proteinExistence type="predicted"/>
<protein>
    <recommendedName>
        <fullName evidence="2">Selenoprotein F/M domain-containing protein</fullName>
    </recommendedName>
</protein>
<dbReference type="Proteomes" id="UP000011014">
    <property type="component" value="Unassembled WGS sequence"/>
</dbReference>
<dbReference type="SUPFAM" id="SSF52833">
    <property type="entry name" value="Thioredoxin-like"/>
    <property type="match status" value="1"/>
</dbReference>
<accession>E4Z616</accession>
<reference evidence="1" key="1">
    <citation type="journal article" date="2010" name="Science">
        <title>Plasticity of animal genome architecture unmasked by rapid evolution of a pelagic tunicate.</title>
        <authorList>
            <person name="Denoeud F."/>
            <person name="Henriet S."/>
            <person name="Mungpakdee S."/>
            <person name="Aury J.M."/>
            <person name="Da Silva C."/>
            <person name="Brinkmann H."/>
            <person name="Mikhaleva J."/>
            <person name="Olsen L.C."/>
            <person name="Jubin C."/>
            <person name="Canestro C."/>
            <person name="Bouquet J.M."/>
            <person name="Danks G."/>
            <person name="Poulain J."/>
            <person name="Campsteijn C."/>
            <person name="Adamski M."/>
            <person name="Cross I."/>
            <person name="Yadetie F."/>
            <person name="Muffato M."/>
            <person name="Louis A."/>
            <person name="Butcher S."/>
            <person name="Tsagkogeorga G."/>
            <person name="Konrad A."/>
            <person name="Singh S."/>
            <person name="Jensen M.F."/>
            <person name="Cong E.H."/>
            <person name="Eikeseth-Otteraa H."/>
            <person name="Noel B."/>
            <person name="Anthouard V."/>
            <person name="Porcel B.M."/>
            <person name="Kachouri-Lafond R."/>
            <person name="Nishino A."/>
            <person name="Ugolini M."/>
            <person name="Chourrout P."/>
            <person name="Nishida H."/>
            <person name="Aasland R."/>
            <person name="Huzurbazar S."/>
            <person name="Westhof E."/>
            <person name="Delsuc F."/>
            <person name="Lehrach H."/>
            <person name="Reinhardt R."/>
            <person name="Weissenbach J."/>
            <person name="Roy S.W."/>
            <person name="Artiguenave F."/>
            <person name="Postlethwait J.H."/>
            <person name="Manak J.R."/>
            <person name="Thompson E.M."/>
            <person name="Jaillon O."/>
            <person name="Du Pasquier L."/>
            <person name="Boudinot P."/>
            <person name="Liberles D.A."/>
            <person name="Volff J.N."/>
            <person name="Philippe H."/>
            <person name="Lenhard B."/>
            <person name="Roest Crollius H."/>
            <person name="Wincker P."/>
            <person name="Chourrout D."/>
        </authorList>
    </citation>
    <scope>NUCLEOTIDE SEQUENCE [LARGE SCALE GENOMIC DNA]</scope>
</reference>
<sequence>KLFFFFTINVHLPGKAESPKSGLIIRAFFFLVSSKIKIPAMRRFLLFLSLLAINLVTVSSQKVTSKKSAKKRKKRNKPPPEETEIAGAWLEGCADCNIWLPGFVKSELELWQNLGFKDKRGSSKLLLKFHNSLKDVLLEMDISSYPEQKLIELLKSQGFYRKQQLEEEITQDQAKAPYIKYKWPKEEL</sequence>
<feature type="non-terminal residue" evidence="1">
    <location>
        <position position="1"/>
    </location>
</feature>
<dbReference type="Gene3D" id="3.40.30.50">
    <property type="entry name" value="Sep15/SelM thioredoxin-like domain, active-site redox motif"/>
    <property type="match status" value="1"/>
</dbReference>
<evidence type="ECO:0008006" key="2">
    <source>
        <dbReference type="Google" id="ProtNLM"/>
    </source>
</evidence>